<feature type="compositionally biased region" description="Basic and acidic residues" evidence="1">
    <location>
        <begin position="12"/>
        <end position="23"/>
    </location>
</feature>
<reference evidence="2 3" key="1">
    <citation type="submission" date="2024-03" db="EMBL/GenBank/DDBJ databases">
        <title>Aureococcus anophagefferens CCMP1851 and Kratosvirus quantuckense: Draft genome of a second virus-susceptible host strain in the model system.</title>
        <authorList>
            <person name="Chase E."/>
            <person name="Truchon A.R."/>
            <person name="Schepens W."/>
            <person name="Wilhelm S.W."/>
        </authorList>
    </citation>
    <scope>NUCLEOTIDE SEQUENCE [LARGE SCALE GENOMIC DNA]</scope>
    <source>
        <strain evidence="2 3">CCMP1851</strain>
    </source>
</reference>
<feature type="region of interest" description="Disordered" evidence="1">
    <location>
        <begin position="312"/>
        <end position="372"/>
    </location>
</feature>
<feature type="region of interest" description="Disordered" evidence="1">
    <location>
        <begin position="132"/>
        <end position="205"/>
    </location>
</feature>
<feature type="region of interest" description="Disordered" evidence="1">
    <location>
        <begin position="218"/>
        <end position="239"/>
    </location>
</feature>
<comment type="caution">
    <text evidence="2">The sequence shown here is derived from an EMBL/GenBank/DDBJ whole genome shotgun (WGS) entry which is preliminary data.</text>
</comment>
<protein>
    <recommendedName>
        <fullName evidence="4">SAM domain-containing protein</fullName>
    </recommendedName>
</protein>
<feature type="region of interest" description="Disordered" evidence="1">
    <location>
        <begin position="261"/>
        <end position="296"/>
    </location>
</feature>
<feature type="compositionally biased region" description="Acidic residues" evidence="1">
    <location>
        <begin position="343"/>
        <end position="368"/>
    </location>
</feature>
<dbReference type="EMBL" id="JBBJCI010000371">
    <property type="protein sequence ID" value="KAK7232132.1"/>
    <property type="molecule type" value="Genomic_DNA"/>
</dbReference>
<evidence type="ECO:0000256" key="1">
    <source>
        <dbReference type="SAM" id="MobiDB-lite"/>
    </source>
</evidence>
<accession>A0ABR1FJR4</accession>
<evidence type="ECO:0000313" key="2">
    <source>
        <dbReference type="EMBL" id="KAK7232132.1"/>
    </source>
</evidence>
<gene>
    <name evidence="2" type="ORF">SO694_000313101</name>
</gene>
<organism evidence="2 3">
    <name type="scientific">Aureococcus anophagefferens</name>
    <name type="common">Harmful bloom alga</name>
    <dbReference type="NCBI Taxonomy" id="44056"/>
    <lineage>
        <taxon>Eukaryota</taxon>
        <taxon>Sar</taxon>
        <taxon>Stramenopiles</taxon>
        <taxon>Ochrophyta</taxon>
        <taxon>Pelagophyceae</taxon>
        <taxon>Pelagomonadales</taxon>
        <taxon>Pelagomonadaceae</taxon>
        <taxon>Aureococcus</taxon>
    </lineage>
</organism>
<sequence length="402" mass="42326">MSDKLNALRAQMSREKQKREAAETTRGVGGARWGSSGGDRGGIRAYGREAREKAGATNRAPPGRGQRAPRGRRRAPGRRAAPAQGLRCLQGLLVPARRRANEIGGAELLDLGLDDLDYLEIKALAHRKKLLKGSRSSTWRTGTASPSTGPPPPLAETQVSGGALDVNGGDRAPRGLLDGAGAAGGWSNPADLDVGGGSSLLLDEQAEQEAFKRAVEEWRSGGKENVAAESPTKPAFAPEQSLLNGTFDEAAEQRSFKEAVMSWRTGGDSPPKQAPPVARVASGDGSPSKLGKSAREVAEDLERRLDALHAAQARDLQDRKDAAAKKLAAATLEADEPAPAPDVAEESDDDLALDPADASDYEEDDDDEPVLHQSAHVSLVASQLGCSADAEDLGYVVEEEDD</sequence>
<evidence type="ECO:0000313" key="3">
    <source>
        <dbReference type="Proteomes" id="UP001363151"/>
    </source>
</evidence>
<proteinExistence type="predicted"/>
<feature type="compositionally biased region" description="Basic and acidic residues" evidence="1">
    <location>
        <begin position="315"/>
        <end position="324"/>
    </location>
</feature>
<keyword evidence="3" id="KW-1185">Reference proteome</keyword>
<feature type="region of interest" description="Disordered" evidence="1">
    <location>
        <begin position="1"/>
        <end position="83"/>
    </location>
</feature>
<dbReference type="Proteomes" id="UP001363151">
    <property type="component" value="Unassembled WGS sequence"/>
</dbReference>
<name>A0ABR1FJR4_AURAN</name>
<feature type="compositionally biased region" description="Gly residues" evidence="1">
    <location>
        <begin position="27"/>
        <end position="40"/>
    </location>
</feature>
<evidence type="ECO:0008006" key="4">
    <source>
        <dbReference type="Google" id="ProtNLM"/>
    </source>
</evidence>
<feature type="compositionally biased region" description="Basic residues" evidence="1">
    <location>
        <begin position="67"/>
        <end position="77"/>
    </location>
</feature>